<sequence length="144" mass="16843">MAKLYIAYGSNMDEEQMAHRCLAAKVVGTSVVESHRQLFKGGKDRAYATIEPEEGSRVPVLIWKISREDERRLDRYEGYPKFYYKKELPVLVNGETRNAMVYIMDERNPQNKPSYNYYGILARAYLKYGFDDLILKRALEENCL</sequence>
<organism evidence="5 6">
    <name type="scientific">Lachnotalea glycerini</name>
    <dbReference type="NCBI Taxonomy" id="1763509"/>
    <lineage>
        <taxon>Bacteria</taxon>
        <taxon>Bacillati</taxon>
        <taxon>Bacillota</taxon>
        <taxon>Clostridia</taxon>
        <taxon>Lachnospirales</taxon>
        <taxon>Lachnospiraceae</taxon>
        <taxon>Lachnotalea</taxon>
    </lineage>
</organism>
<dbReference type="PANTHER" id="PTHR12935">
    <property type="entry name" value="GAMMA-GLUTAMYLCYCLOTRANSFERASE"/>
    <property type="match status" value="1"/>
</dbReference>
<evidence type="ECO:0000256" key="1">
    <source>
        <dbReference type="ARBA" id="ARBA00023239"/>
    </source>
</evidence>
<keyword evidence="5" id="KW-0808">Transferase</keyword>
<reference evidence="5 6" key="1">
    <citation type="journal article" date="2017" name="Genome Announc.">
        <title>Draft Genome Sequence of a Sporulating and Motile Strain of Lachnotalea glycerini Isolated from Water in Quebec City, Canada.</title>
        <authorList>
            <person name="Maheux A.F."/>
            <person name="Boudreau D.K."/>
            <person name="Berube E."/>
            <person name="Boissinot M."/>
            <person name="Raymond F."/>
            <person name="Brodeur S."/>
            <person name="Corbeil J."/>
            <person name="Isabel S."/>
            <person name="Omar R.F."/>
            <person name="Bergeron M.G."/>
        </authorList>
    </citation>
    <scope>NUCLEOTIDE SEQUENCE [LARGE SCALE GENOMIC DNA]</scope>
    <source>
        <strain evidence="5 6">CCRI-19302</strain>
    </source>
</reference>
<name>A0A371JE79_9FIRM</name>
<dbReference type="InterPro" id="IPR036568">
    <property type="entry name" value="GGCT-like_sf"/>
</dbReference>
<accession>A0A371JE79</accession>
<evidence type="ECO:0000256" key="3">
    <source>
        <dbReference type="PIRSR" id="PIRSR617939-2"/>
    </source>
</evidence>
<gene>
    <name evidence="5" type="ORF">CG710_011975</name>
</gene>
<dbReference type="Gene3D" id="3.10.490.10">
    <property type="entry name" value="Gamma-glutamyl cyclotransferase-like"/>
    <property type="match status" value="1"/>
</dbReference>
<feature type="binding site" evidence="3">
    <location>
        <position position="117"/>
    </location>
    <ligand>
        <name>substrate</name>
    </ligand>
</feature>
<dbReference type="GO" id="GO:0016740">
    <property type="term" value="F:transferase activity"/>
    <property type="evidence" value="ECO:0007669"/>
    <property type="project" value="UniProtKB-KW"/>
</dbReference>
<dbReference type="InterPro" id="IPR009288">
    <property type="entry name" value="AIG2-like_dom"/>
</dbReference>
<evidence type="ECO:0000313" key="5">
    <source>
        <dbReference type="EMBL" id="RDY30986.1"/>
    </source>
</evidence>
<comment type="caution">
    <text evidence="5">The sequence shown here is derived from an EMBL/GenBank/DDBJ whole genome shotgun (WGS) entry which is preliminary data.</text>
</comment>
<evidence type="ECO:0000259" key="4">
    <source>
        <dbReference type="Pfam" id="PF06094"/>
    </source>
</evidence>
<dbReference type="OrthoDB" id="158990at2"/>
<feature type="active site" description="Proton acceptor" evidence="2">
    <location>
        <position position="77"/>
    </location>
</feature>
<dbReference type="EMBL" id="NOKA02000024">
    <property type="protein sequence ID" value="RDY30986.1"/>
    <property type="molecule type" value="Genomic_DNA"/>
</dbReference>
<feature type="binding site" evidence="3">
    <location>
        <begin position="5"/>
        <end position="10"/>
    </location>
    <ligand>
        <name>substrate</name>
    </ligand>
</feature>
<evidence type="ECO:0000256" key="2">
    <source>
        <dbReference type="PIRSR" id="PIRSR617939-1"/>
    </source>
</evidence>
<dbReference type="InterPro" id="IPR017939">
    <property type="entry name" value="G-Glutamylcylcotransferase"/>
</dbReference>
<keyword evidence="6" id="KW-1185">Reference proteome</keyword>
<dbReference type="CDD" id="cd06661">
    <property type="entry name" value="GGCT_like"/>
    <property type="match status" value="1"/>
</dbReference>
<keyword evidence="1" id="KW-0456">Lyase</keyword>
<feature type="domain" description="Gamma-glutamylcyclotransferase AIG2-like" evidence="4">
    <location>
        <begin position="6"/>
        <end position="113"/>
    </location>
</feature>
<dbReference type="Pfam" id="PF06094">
    <property type="entry name" value="GGACT"/>
    <property type="match status" value="1"/>
</dbReference>
<evidence type="ECO:0000313" key="6">
    <source>
        <dbReference type="Proteomes" id="UP000216411"/>
    </source>
</evidence>
<protein>
    <submittedName>
        <fullName evidence="5">Gamma-glutamylcyclotransferase</fullName>
    </submittedName>
</protein>
<dbReference type="AlphaFoldDB" id="A0A371JE79"/>
<dbReference type="GO" id="GO:0003839">
    <property type="term" value="F:gamma-glutamylcyclotransferase activity"/>
    <property type="evidence" value="ECO:0007669"/>
    <property type="project" value="InterPro"/>
</dbReference>
<dbReference type="PANTHER" id="PTHR12935:SF0">
    <property type="entry name" value="GAMMA-GLUTAMYLCYCLOTRANSFERASE"/>
    <property type="match status" value="1"/>
</dbReference>
<dbReference type="SUPFAM" id="SSF110857">
    <property type="entry name" value="Gamma-glutamyl cyclotransferase-like"/>
    <property type="match status" value="1"/>
</dbReference>
<dbReference type="InterPro" id="IPR013024">
    <property type="entry name" value="GGCT-like"/>
</dbReference>
<dbReference type="Proteomes" id="UP000216411">
    <property type="component" value="Unassembled WGS sequence"/>
</dbReference>
<proteinExistence type="predicted"/>